<evidence type="ECO:0000313" key="2">
    <source>
        <dbReference type="EMBL" id="MBK1659873.1"/>
    </source>
</evidence>
<evidence type="ECO:0000313" key="3">
    <source>
        <dbReference type="Proteomes" id="UP000697995"/>
    </source>
</evidence>
<feature type="domain" description="Acyl-CoA thioesterase-like N-terminal HotDog" evidence="1">
    <location>
        <begin position="55"/>
        <end position="128"/>
    </location>
</feature>
<dbReference type="InterPro" id="IPR042171">
    <property type="entry name" value="Acyl-CoA_hotdog"/>
</dbReference>
<dbReference type="SUPFAM" id="SSF54637">
    <property type="entry name" value="Thioesterase/thiol ester dehydrase-isomerase"/>
    <property type="match status" value="1"/>
</dbReference>
<gene>
    <name evidence="2" type="ORF">CKO45_16705</name>
</gene>
<reference evidence="2 3" key="1">
    <citation type="journal article" date="2020" name="Microorganisms">
        <title>Osmotic Adaptation and Compatible Solute Biosynthesis of Phototrophic Bacteria as Revealed from Genome Analyses.</title>
        <authorList>
            <person name="Imhoff J.F."/>
            <person name="Rahn T."/>
            <person name="Kunzel S."/>
            <person name="Keller A."/>
            <person name="Neulinger S.C."/>
        </authorList>
    </citation>
    <scope>NUCLEOTIDE SEQUENCE [LARGE SCALE GENOMIC DNA]</scope>
    <source>
        <strain evidence="2 3">DSM 15382</strain>
    </source>
</reference>
<protein>
    <recommendedName>
        <fullName evidence="1">Acyl-CoA thioesterase-like N-terminal HotDog domain-containing protein</fullName>
    </recommendedName>
</protein>
<accession>A0ABS1CZB5</accession>
<dbReference type="Pfam" id="PF13622">
    <property type="entry name" value="4HBT_3"/>
    <property type="match status" value="1"/>
</dbReference>
<proteinExistence type="predicted"/>
<sequence length="284" mass="29617">MPAEAPADLLGTTQTVRAMPLPHTADAGRPAPPLLERLDEGLWRASDHARGPFAGVQGGIVAALMATEIEAVAPAAFRPLAVRADLLKPVPPDVPLRIRVAPVQAGRRIAVFDATLEAAGQLKARCALTLASEVAVPGLATDHESHPAAAPAIDPMDLPPRSVRAPEGGAWLMDVLQPRLAPDGSVWFRWQAPMLPGVSAFTAALPPADFAHGLARAGLPGPAPVAGFPNPDLTVHFARPPQGPWIGVRPAARWQRSGLGLRHGDLLDRGGAFGRVAMGVVLIP</sequence>
<dbReference type="Proteomes" id="UP000697995">
    <property type="component" value="Unassembled WGS sequence"/>
</dbReference>
<dbReference type="InterPro" id="IPR049449">
    <property type="entry name" value="TesB_ACOT8-like_N"/>
</dbReference>
<organism evidence="2 3">
    <name type="scientific">Paracraurococcus ruber</name>
    <dbReference type="NCBI Taxonomy" id="77675"/>
    <lineage>
        <taxon>Bacteria</taxon>
        <taxon>Pseudomonadati</taxon>
        <taxon>Pseudomonadota</taxon>
        <taxon>Alphaproteobacteria</taxon>
        <taxon>Acetobacterales</taxon>
        <taxon>Roseomonadaceae</taxon>
        <taxon>Paracraurococcus</taxon>
    </lineage>
</organism>
<comment type="caution">
    <text evidence="2">The sequence shown here is derived from an EMBL/GenBank/DDBJ whole genome shotgun (WGS) entry which is preliminary data.</text>
</comment>
<evidence type="ECO:0000259" key="1">
    <source>
        <dbReference type="Pfam" id="PF13622"/>
    </source>
</evidence>
<keyword evidence="3" id="KW-1185">Reference proteome</keyword>
<dbReference type="Gene3D" id="2.40.160.210">
    <property type="entry name" value="Acyl-CoA thioesterase, double hotdog domain"/>
    <property type="match status" value="1"/>
</dbReference>
<name>A0ABS1CZB5_9PROT</name>
<dbReference type="RefSeq" id="WP_133221643.1">
    <property type="nucleotide sequence ID" value="NZ_NRSG01000130.1"/>
</dbReference>
<dbReference type="InterPro" id="IPR029069">
    <property type="entry name" value="HotDog_dom_sf"/>
</dbReference>
<dbReference type="EMBL" id="NRSG01000130">
    <property type="protein sequence ID" value="MBK1659873.1"/>
    <property type="molecule type" value="Genomic_DNA"/>
</dbReference>